<comment type="caution">
    <text evidence="1">The sequence shown here is derived from an EMBL/GenBank/DDBJ whole genome shotgun (WGS) entry which is preliminary data.</text>
</comment>
<dbReference type="AlphaFoldDB" id="A0A9D2S8K1"/>
<evidence type="ECO:0000313" key="1">
    <source>
        <dbReference type="EMBL" id="HJB74667.1"/>
    </source>
</evidence>
<protein>
    <submittedName>
        <fullName evidence="1">Uncharacterized protein</fullName>
    </submittedName>
</protein>
<gene>
    <name evidence="1" type="ORF">IAA37_03215</name>
</gene>
<name>A0A9D2S8K1_9FIRM</name>
<evidence type="ECO:0000313" key="2">
    <source>
        <dbReference type="Proteomes" id="UP000823877"/>
    </source>
</evidence>
<dbReference type="EMBL" id="DWXN01000006">
    <property type="protein sequence ID" value="HJB74667.1"/>
    <property type="molecule type" value="Genomic_DNA"/>
</dbReference>
<reference evidence="1" key="2">
    <citation type="submission" date="2021-04" db="EMBL/GenBank/DDBJ databases">
        <authorList>
            <person name="Gilroy R."/>
        </authorList>
    </citation>
    <scope>NUCLEOTIDE SEQUENCE</scope>
    <source>
        <strain evidence="1">CHK188-16595</strain>
    </source>
</reference>
<sequence>MALENNFINSDKPVITLSVYFDRVDFQIDNQNLNTLERLSNDDPSVKTQLTLLREIFEKAYNAAYNAYGNILAEIFPDVSDLETKQISRSMLFFFE</sequence>
<organism evidence="1 2">
    <name type="scientific">Candidatus Eubacterium faecale</name>
    <dbReference type="NCBI Taxonomy" id="2838568"/>
    <lineage>
        <taxon>Bacteria</taxon>
        <taxon>Bacillati</taxon>
        <taxon>Bacillota</taxon>
        <taxon>Clostridia</taxon>
        <taxon>Eubacteriales</taxon>
        <taxon>Eubacteriaceae</taxon>
        <taxon>Eubacterium</taxon>
    </lineage>
</organism>
<reference evidence="1" key="1">
    <citation type="journal article" date="2021" name="PeerJ">
        <title>Extensive microbial diversity within the chicken gut microbiome revealed by metagenomics and culture.</title>
        <authorList>
            <person name="Gilroy R."/>
            <person name="Ravi A."/>
            <person name="Getino M."/>
            <person name="Pursley I."/>
            <person name="Horton D.L."/>
            <person name="Alikhan N.F."/>
            <person name="Baker D."/>
            <person name="Gharbi K."/>
            <person name="Hall N."/>
            <person name="Watson M."/>
            <person name="Adriaenssens E.M."/>
            <person name="Foster-Nyarko E."/>
            <person name="Jarju S."/>
            <person name="Secka A."/>
            <person name="Antonio M."/>
            <person name="Oren A."/>
            <person name="Chaudhuri R.R."/>
            <person name="La Ragione R."/>
            <person name="Hildebrand F."/>
            <person name="Pallen M.J."/>
        </authorList>
    </citation>
    <scope>NUCLEOTIDE SEQUENCE</scope>
    <source>
        <strain evidence="1">CHK188-16595</strain>
    </source>
</reference>
<proteinExistence type="predicted"/>
<dbReference type="Proteomes" id="UP000823877">
    <property type="component" value="Unassembled WGS sequence"/>
</dbReference>
<accession>A0A9D2S8K1</accession>